<reference evidence="4 5" key="1">
    <citation type="submission" date="2018-05" db="EMBL/GenBank/DDBJ databases">
        <title>Genomic Encyclopedia of Type Strains, Phase IV (KMG-V): Genome sequencing to study the core and pangenomes of soil and plant-associated prokaryotes.</title>
        <authorList>
            <person name="Whitman W."/>
        </authorList>
    </citation>
    <scope>NUCLEOTIDE SEQUENCE [LARGE SCALE GENOMIC DNA]</scope>
    <source>
        <strain evidence="4 5">SCZa-39</strain>
    </source>
</reference>
<dbReference type="InterPro" id="IPR012334">
    <property type="entry name" value="Pectin_lyas_fold"/>
</dbReference>
<dbReference type="InterPro" id="IPR025157">
    <property type="entry name" value="Hemagglutinin_rpt"/>
</dbReference>
<dbReference type="Proteomes" id="UP000245712">
    <property type="component" value="Unassembled WGS sequence"/>
</dbReference>
<name>A0ABX5KNI4_9BURK</name>
<dbReference type="EMBL" id="QEOB01000008">
    <property type="protein sequence ID" value="PVX82656.1"/>
    <property type="molecule type" value="Genomic_DNA"/>
</dbReference>
<keyword evidence="2" id="KW-0472">Membrane</keyword>
<feature type="transmembrane region" description="Helical" evidence="2">
    <location>
        <begin position="50"/>
        <end position="72"/>
    </location>
</feature>
<dbReference type="InterPro" id="IPR011050">
    <property type="entry name" value="Pectin_lyase_fold/virulence"/>
</dbReference>
<keyword evidence="2" id="KW-0812">Transmembrane</keyword>
<dbReference type="Pfam" id="PF05860">
    <property type="entry name" value="TPS"/>
    <property type="match status" value="1"/>
</dbReference>
<keyword evidence="2" id="KW-1133">Transmembrane helix</keyword>
<feature type="compositionally biased region" description="Low complexity" evidence="1">
    <location>
        <begin position="2914"/>
        <end position="2928"/>
    </location>
</feature>
<evidence type="ECO:0000256" key="1">
    <source>
        <dbReference type="SAM" id="MobiDB-lite"/>
    </source>
</evidence>
<feature type="compositionally biased region" description="Polar residues" evidence="1">
    <location>
        <begin position="2929"/>
        <end position="2939"/>
    </location>
</feature>
<feature type="compositionally biased region" description="Polar residues" evidence="1">
    <location>
        <begin position="2676"/>
        <end position="2701"/>
    </location>
</feature>
<dbReference type="RefSeq" id="WP_116611471.1">
    <property type="nucleotide sequence ID" value="NZ_QEOB01000008.1"/>
</dbReference>
<evidence type="ECO:0000256" key="2">
    <source>
        <dbReference type="SAM" id="Phobius"/>
    </source>
</evidence>
<feature type="compositionally biased region" description="Low complexity" evidence="1">
    <location>
        <begin position="2152"/>
        <end position="2169"/>
    </location>
</feature>
<proteinExistence type="predicted"/>
<evidence type="ECO:0000313" key="4">
    <source>
        <dbReference type="EMBL" id="PVX82656.1"/>
    </source>
</evidence>
<feature type="region of interest" description="Disordered" evidence="1">
    <location>
        <begin position="2914"/>
        <end position="2940"/>
    </location>
</feature>
<accession>A0ABX5KNI4</accession>
<feature type="region of interest" description="Disordered" evidence="1">
    <location>
        <begin position="2666"/>
        <end position="2701"/>
    </location>
</feature>
<feature type="region of interest" description="Disordered" evidence="1">
    <location>
        <begin position="3185"/>
        <end position="3220"/>
    </location>
</feature>
<feature type="domain" description="Filamentous haemagglutinin FhaB/tRNA nuclease CdiA-like TPS" evidence="3">
    <location>
        <begin position="88"/>
        <end position="209"/>
    </location>
</feature>
<protein>
    <submittedName>
        <fullName evidence="4">Filamentous hemagglutinin</fullName>
    </submittedName>
</protein>
<dbReference type="InterPro" id="IPR010069">
    <property type="entry name" value="CdiA_FHA1_rpt"/>
</dbReference>
<dbReference type="InterPro" id="IPR024973">
    <property type="entry name" value="ESPR"/>
</dbReference>
<dbReference type="Gene3D" id="2.160.20.10">
    <property type="entry name" value="Single-stranded right-handed beta-helix, Pectin lyase-like"/>
    <property type="match status" value="1"/>
</dbReference>
<feature type="compositionally biased region" description="Low complexity" evidence="1">
    <location>
        <begin position="3193"/>
        <end position="3205"/>
    </location>
</feature>
<gene>
    <name evidence="4" type="ORF">C7402_10829</name>
</gene>
<feature type="region of interest" description="Disordered" evidence="1">
    <location>
        <begin position="2147"/>
        <end position="2169"/>
    </location>
</feature>
<evidence type="ECO:0000259" key="3">
    <source>
        <dbReference type="SMART" id="SM00912"/>
    </source>
</evidence>
<evidence type="ECO:0000313" key="5">
    <source>
        <dbReference type="Proteomes" id="UP000245712"/>
    </source>
</evidence>
<dbReference type="Pfam" id="PF13332">
    <property type="entry name" value="Fil_haemagg_2"/>
    <property type="match status" value="4"/>
</dbReference>
<dbReference type="InterPro" id="IPR008638">
    <property type="entry name" value="FhaB/CdiA-like_TPS"/>
</dbReference>
<comment type="caution">
    <text evidence="4">The sequence shown here is derived from an EMBL/GenBank/DDBJ whole genome shotgun (WGS) entry which is preliminary data.</text>
</comment>
<organism evidence="4 5">
    <name type="scientific">Paraburkholderia unamae</name>
    <dbReference type="NCBI Taxonomy" id="219649"/>
    <lineage>
        <taxon>Bacteria</taxon>
        <taxon>Pseudomonadati</taxon>
        <taxon>Pseudomonadota</taxon>
        <taxon>Betaproteobacteria</taxon>
        <taxon>Burkholderiales</taxon>
        <taxon>Burkholderiaceae</taxon>
        <taxon>Paraburkholderia</taxon>
    </lineage>
</organism>
<dbReference type="NCBIfam" id="TIGR01731">
    <property type="entry name" value="fil_hemag_20aa"/>
    <property type="match status" value="34"/>
</dbReference>
<feature type="compositionally biased region" description="Polar residues" evidence="1">
    <location>
        <begin position="3207"/>
        <end position="3220"/>
    </location>
</feature>
<dbReference type="SMART" id="SM00912">
    <property type="entry name" value="Haemagg_act"/>
    <property type="match status" value="1"/>
</dbReference>
<dbReference type="NCBIfam" id="TIGR01901">
    <property type="entry name" value="adhes_NPXG"/>
    <property type="match status" value="1"/>
</dbReference>
<dbReference type="SUPFAM" id="SSF51126">
    <property type="entry name" value="Pectin lyase-like"/>
    <property type="match status" value="1"/>
</dbReference>
<dbReference type="Pfam" id="PF13018">
    <property type="entry name" value="ESPR"/>
    <property type="match status" value="1"/>
</dbReference>
<sequence length="3566" mass="346688">MNRNTYRLVYSRVHRMCVAVAEFASANGRGGSGEVGRGESHPQAAGSPVFVLRAMVLAALALLGVMPVWSLAQIVPGGAHAPNVINTPNGINQVNVNRPSGAGVSMNTYNQFDVNQKGAILNNSPTITNTQLAGQINGNPNYAAGQSARIIVNQVNSANPSQLNGFVEVAGQRATVVLANPSGIAVNGGGFINTNRAVLTTGIPQLDANGALTGYSVTGGTITVQGAGFNASNVDQVDLLARAVQINAAVYANSLNVIAGSNNINHDTLAATPIAGNGAPPPVSIDVSQLGGMYAGKIYLSSNEHGVGVGNAGVIAAQAGDFTLSSDGRVLLTGRTTASGNVIVNSNTGITNSGTTYAQGALSANTAGDLTNSGTLAAQGALNAGAGAVSSTGSLASGVNSDGVVTQAANLNVASSGALTATGHNVAGGDASLTGASVNLAGGETAANGNLSLVANAGDLNLSGATTSAQGAINAQATGSLVNDHGAMTGGAVTLNAGRLSNQGGNVSAQGPLNATAAGDVLNQGGVFVSQGAMQVRGGGAIANGQGTMQSAMGFSLAGTSLDNTAGRITSLNGDGLNLGVTGTLLNGLGGVIGGNGNVQASAYTFTNVGQFSALHNAVLNAWNLNNAGSMSAGDALTATASGALSNAGGSFSGTNTTVTGASINNAKGSIAGDTVAVSTPGDLNNEGGSITQTGASAQTVSAGGKLDNANGGSIASNATNLTVAGASVSNDAGSITHAGSGTLAVNAGNGAGAASNVGGNITGNGNVVAQAGTFNNTGGSVSGQGSVSATAGGALNNTNGKVLSNTDLGVTSGSLTNDHGQLSAGSSVTVHSGSMTNSGGKVVAPNLSLTVASTLDNSQGDIEANALSLNAANLLNRGGSITQYGTNPLGLSVNGMFDNSAGGTLQTNSTDLTLTPASLDNDGGTITHTGAGTLAIDAGNGAGAISNAGGTITSNGKVSAQGGALNNERGSISGQAGVTANLSGALDNTSGKVLSNTDLSLTSGSLGNDGGQLGAGTNGSLRTGSLTNSGGSIVAPNLSVSTTGTLDNSQGDIEANQLLLSAANLLNRGGSITQFGTNPLGLSVSGTFDNSAGGTLQANSTDLTLAAGALDNDGGTIIHAGNGSLTLNAGNGAGAISNAAGTIASNGKIAAQGGALNNAGGSISGQTGVTASIGGTLDNSGGKVLSSTDLSVTSGTLTNDNGQLGAGSKETIQTGSLTNNGGSIVAPNLSVSTAGTLDNSQGDIEANQLALNAANLLNHGGSITQYGTNPLGLTIGGVFDNSAGGTLQANSTDLTLAAGALDNDGGTLIHAGNGSLTLNAGNGAGAISNAAGAIVSNGNIAAQGATLNNAGGSISGQAGVKATVSGTLNNIGGKVLSNADLSVTSGALTNDDGQLGAGSNETIHTGSLTNNGGAIVAPNLTIATGSTLDNSGGDIESNQLALSATDVVNHGGTITQYGAALMGLNVSGTFDNSAGGTLQTNSTDLTLAPWVLNNNGGSILHAGTGTFTIAPGNGAGAFANVGGRIITAGQLVASAGSFDNTSGVFAAQGYLSATIAGVLNNTQGVVRSLSSATLASGGALINTGGQIQSGTADAGDTSALAVQAASIDNTGGLIGNLGTGATTVQGASQLVNTGGQVTGNGNVDVTASAIVNTQGGQMSGANVEVTGDTLDNASGAIGNVAGLTGDVTVTTTGAINNANGQMGATHDLAVSASTLTGGGAYSAANDVSVSMQGDFAPTPDVQFNAGHNLSFTLPGTFTNAALVEAANNLDVNAGDVVNSGTMMAGGTLSTHSNTLENTGVIVGGSVSLNANSTLSNVGPTALIGATDSNGTLELLASDIENRDDTTAGDTQATTAVYGLGKVVLAGGKNADGSYTNAALINNVSALVESAGDMELHADQVTNTRREVTTTGFNQPVDPALLDQFGISLSGCISTVTAACAANHPFVGWINGTADLIGGVPTDPPHGGQWNSGWQYTTYTGVAVANLIAGISPQGQIIAGGSLDASSVGQLRNYWSAVAAVGNIAAPVSLDQNSWQGQAAPGVQVTYSGYYHYTNYDHSIADWTLPFGDAPFTGGQPGGYTQAAPADIRNYALPAYESSFVAGGTLSGTGISINNTAGNAGIPSIGLAPGQALSGVTVSGISGNASGGTAGGASSVSGNASGANAGGAQSVSGNAGGTSAGGASSVSGNAGGTKAGGASAQGGTAPVDPAIASATAVNVLQNLTIPQGGLFKPSTTPGTDYLIETNPAFTSQKTFISSDYYLQQLGLNPQTTEKRLGDGFYEQQLVRNQITSLTGKAVLGPYTDLQSMYQSLLAAGASLSKSLDLPLGMSLSPEQVAALTSNVIIMQTQMVDGQSVLVPVVYLAKASQQNMNGPLIAATDIDIQNAQTFTNSGTVQAGNSMKIDAQSINNTFGALTSGGLMALQTAGNVDLTSAKVNAGSLALNAGGSVILDTATRTLNQISATGATRVSTTLDPMASLNVAGNAAIVTGGNFEQHGASLSVGGNLGMAVGSNYDIGTVQTGEHKVVERANGVSNTNINTVTGSTVNVGGVSVIGVGGDLSATGANINLGGGGTVAAKGNVTLDAAKATSTIDSNDSGSDAHGSYSSTIHRSDDTLTATTLNSGNSLTVVSGNNINVNGSSVNLDKGTLALAATGDVNIGAATETHVDSGQEQHSHSNVVSGKQVQSSRDTTTTLSQGSTVSADSVSISGHDINVNGSTVVGTNDVALDATHDINIGTTQNTMQSSGSYAEKRTGLGTSGLTVTAGTSKLATTDQESSVTNNASTVGSINGNLSMQAGNTLHVTGSDVVAGGNVTGMASNIIIDSATDTAHQAQTQKTSSSGISIGLSGSVGDAINNAYAQGQSVGHSAGSGNDRAAALHVIAAGGDAALAGFGAYDMVKNGVSKAPGAPSIGVQVSVGSSKSQSQSSEDQTTQRGSNVTAGGTAAFVATGDGTPGSGNVTVAGSNVSANDVLLAAKNQVNVVNTTNTDSTRSSNSSNSASVGASVGTNGFGVSAAMSNAHGDANSDAQIQNASHVNGTNSVTVISGGDTNITGSQVNGGKVVADVGGNLNVASVQDVTTSAAHQSSAGGGFSISQAGGSASFSAQNGHADANYAGVNEQAGTNAGSGGFDINVKGNTGLTGAVISSTADASKNSLNTGTLTFSDIQNQSHYDANSNGISAGVGVGNTGKATGPGSVSGQPGVSPMIGQNDSGDQSATTRSAISAGTINVTDGAHQSQDVATLSRDTTNTNGTVSNAPDVNAMLNQQADTMQAAQAAGQVVAQGIGVYADKKRDDAVAAGKAAADSGDVAAGDAALADYKNWKEGGDYRAIAQAAGGALIGGLGGGGLGAVGGAAGAGITSKFAPETKAFSDTVASATDSSLIGNIAGNILSGLAGAAVGGTAGAAGASNVNLYNQGHDKNETEAQKEAQDIRKQLDQERAMLGQAGAKATSDDSIGKLPVNPGALGGGKFALTDNRATKIFGTRDGHIADTAQNRALLTDVANDPTTTLGPDKFGTVWSAKIQPDGTQVWVQTRNGQVWNGGVNQTPLPYNPETGLAAPIKPGWK</sequence>
<feature type="compositionally biased region" description="Basic and acidic residues" evidence="1">
    <location>
        <begin position="2666"/>
        <end position="2675"/>
    </location>
</feature>
<keyword evidence="5" id="KW-1185">Reference proteome</keyword>